<dbReference type="Proteomes" id="UP000602284">
    <property type="component" value="Unassembled WGS sequence"/>
</dbReference>
<sequence length="79" mass="9439">MNIAPMETPRNRREFERRFFLTAEQIHNNKMDFSAGVKRSIAGLRKVRFLPNNRIDFLSVDETARLHVNMMANFHDRDF</sequence>
<evidence type="ECO:0000313" key="2">
    <source>
        <dbReference type="Proteomes" id="UP000602284"/>
    </source>
</evidence>
<name>A0ABS1J7Y1_9BACL</name>
<reference evidence="1 2" key="1">
    <citation type="submission" date="2021-01" db="EMBL/GenBank/DDBJ databases">
        <title>Tumebacillus sp. strain ITR2 16S ribosomal RNA gene Genome sequencing and assembly.</title>
        <authorList>
            <person name="Kang M."/>
        </authorList>
    </citation>
    <scope>NUCLEOTIDE SEQUENCE [LARGE SCALE GENOMIC DNA]</scope>
    <source>
        <strain evidence="1 2">ITR2</strain>
    </source>
</reference>
<protein>
    <submittedName>
        <fullName evidence="1">Uncharacterized protein</fullName>
    </submittedName>
</protein>
<evidence type="ECO:0000313" key="1">
    <source>
        <dbReference type="EMBL" id="MBL0386378.1"/>
    </source>
</evidence>
<accession>A0ABS1J7Y1</accession>
<gene>
    <name evidence="1" type="ORF">JJB07_06940</name>
</gene>
<dbReference type="RefSeq" id="WP_201632807.1">
    <property type="nucleotide sequence ID" value="NZ_JAEQNB010000002.1"/>
</dbReference>
<organism evidence="1 2">
    <name type="scientific">Tumebacillus amylolyticus</name>
    <dbReference type="NCBI Taxonomy" id="2801339"/>
    <lineage>
        <taxon>Bacteria</taxon>
        <taxon>Bacillati</taxon>
        <taxon>Bacillota</taxon>
        <taxon>Bacilli</taxon>
        <taxon>Bacillales</taxon>
        <taxon>Alicyclobacillaceae</taxon>
        <taxon>Tumebacillus</taxon>
    </lineage>
</organism>
<dbReference type="EMBL" id="JAEQNB010000002">
    <property type="protein sequence ID" value="MBL0386378.1"/>
    <property type="molecule type" value="Genomic_DNA"/>
</dbReference>
<keyword evidence="2" id="KW-1185">Reference proteome</keyword>
<proteinExistence type="predicted"/>
<comment type="caution">
    <text evidence="1">The sequence shown here is derived from an EMBL/GenBank/DDBJ whole genome shotgun (WGS) entry which is preliminary data.</text>
</comment>
<dbReference type="NCBIfam" id="NF041811">
    <property type="entry name" value="Avs1c"/>
    <property type="match status" value="1"/>
</dbReference>